<dbReference type="PANTHER" id="PTHR36617:SF5">
    <property type="entry name" value="OS05G0421675 PROTEIN"/>
    <property type="match status" value="1"/>
</dbReference>
<feature type="domain" description="Reverse transcriptase zinc-binding" evidence="1">
    <location>
        <begin position="94"/>
        <end position="165"/>
    </location>
</feature>
<keyword evidence="3" id="KW-1185">Reference proteome</keyword>
<evidence type="ECO:0000313" key="2">
    <source>
        <dbReference type="EMBL" id="KAK3224854.1"/>
    </source>
</evidence>
<gene>
    <name evidence="2" type="ORF">Dsin_004716</name>
</gene>
<reference evidence="2" key="1">
    <citation type="journal article" date="2023" name="Plant J.">
        <title>Genome sequences and population genomics provide insights into the demographic history, inbreeding, and mutation load of two 'living fossil' tree species of Dipteronia.</title>
        <authorList>
            <person name="Feng Y."/>
            <person name="Comes H.P."/>
            <person name="Chen J."/>
            <person name="Zhu S."/>
            <person name="Lu R."/>
            <person name="Zhang X."/>
            <person name="Li P."/>
            <person name="Qiu J."/>
            <person name="Olsen K.M."/>
            <person name="Qiu Y."/>
        </authorList>
    </citation>
    <scope>NUCLEOTIDE SEQUENCE</scope>
    <source>
        <strain evidence="2">NBL</strain>
    </source>
</reference>
<name>A0AAE0AWL9_9ROSI</name>
<dbReference type="Pfam" id="PF13966">
    <property type="entry name" value="zf-RVT"/>
    <property type="match status" value="1"/>
</dbReference>
<protein>
    <recommendedName>
        <fullName evidence="1">Reverse transcriptase zinc-binding domain-containing protein</fullName>
    </recommendedName>
</protein>
<evidence type="ECO:0000313" key="3">
    <source>
        <dbReference type="Proteomes" id="UP001281410"/>
    </source>
</evidence>
<dbReference type="AlphaFoldDB" id="A0AAE0AWL9"/>
<organism evidence="2 3">
    <name type="scientific">Dipteronia sinensis</name>
    <dbReference type="NCBI Taxonomy" id="43782"/>
    <lineage>
        <taxon>Eukaryota</taxon>
        <taxon>Viridiplantae</taxon>
        <taxon>Streptophyta</taxon>
        <taxon>Embryophyta</taxon>
        <taxon>Tracheophyta</taxon>
        <taxon>Spermatophyta</taxon>
        <taxon>Magnoliopsida</taxon>
        <taxon>eudicotyledons</taxon>
        <taxon>Gunneridae</taxon>
        <taxon>Pentapetalae</taxon>
        <taxon>rosids</taxon>
        <taxon>malvids</taxon>
        <taxon>Sapindales</taxon>
        <taxon>Sapindaceae</taxon>
        <taxon>Hippocastanoideae</taxon>
        <taxon>Acereae</taxon>
        <taxon>Dipteronia</taxon>
    </lineage>
</organism>
<sequence length="219" mass="25282">MPLKDAYPRLYALSINKTGPISEFGKWEGKVWRLDFQLRRKLFDWELDVWNVFTNTLAGVKMQKLVADTIAWSYYPKGLYTVSSFRRCVEDYNAEEVSEFGKVWYGFSPPKVELFIWQLLHGRILVCEVLKRYGISNRGACPLCGRSEETVDHLFLFCPWTSSVWNSCMGWWSVYCCANKSVNEWFLGWQGLCPKSKLGRAWITLLGGAKPSGVQRSSC</sequence>
<evidence type="ECO:0000259" key="1">
    <source>
        <dbReference type="Pfam" id="PF13966"/>
    </source>
</evidence>
<proteinExistence type="predicted"/>
<comment type="caution">
    <text evidence="2">The sequence shown here is derived from an EMBL/GenBank/DDBJ whole genome shotgun (WGS) entry which is preliminary data.</text>
</comment>
<dbReference type="EMBL" id="JANJYJ010000002">
    <property type="protein sequence ID" value="KAK3224854.1"/>
    <property type="molecule type" value="Genomic_DNA"/>
</dbReference>
<dbReference type="InterPro" id="IPR026960">
    <property type="entry name" value="RVT-Znf"/>
</dbReference>
<dbReference type="PANTHER" id="PTHR36617">
    <property type="entry name" value="PROTEIN, PUTATIVE-RELATED"/>
    <property type="match status" value="1"/>
</dbReference>
<dbReference type="Proteomes" id="UP001281410">
    <property type="component" value="Unassembled WGS sequence"/>
</dbReference>
<accession>A0AAE0AWL9</accession>